<dbReference type="NCBIfam" id="TIGR03930">
    <property type="entry name" value="WXG100_ESAT6"/>
    <property type="match status" value="1"/>
</dbReference>
<keyword evidence="3" id="KW-1185">Reference proteome</keyword>
<evidence type="ECO:0000313" key="3">
    <source>
        <dbReference type="Proteomes" id="UP000621500"/>
    </source>
</evidence>
<dbReference type="Gene3D" id="1.10.287.1060">
    <property type="entry name" value="ESAT-6-like"/>
    <property type="match status" value="1"/>
</dbReference>
<dbReference type="SUPFAM" id="SSF140453">
    <property type="entry name" value="EsxAB dimer-like"/>
    <property type="match status" value="1"/>
</dbReference>
<comment type="caution">
    <text evidence="2">The sequence shown here is derived from an EMBL/GenBank/DDBJ whole genome shotgun (WGS) entry which is preliminary data.</text>
</comment>
<accession>A0ABQ4EG12</accession>
<evidence type="ECO:0000256" key="1">
    <source>
        <dbReference type="RuleBase" id="RU362001"/>
    </source>
</evidence>
<dbReference type="Pfam" id="PF06013">
    <property type="entry name" value="WXG100"/>
    <property type="match status" value="1"/>
</dbReference>
<dbReference type="EMBL" id="BONX01000002">
    <property type="protein sequence ID" value="GIG93673.1"/>
    <property type="molecule type" value="Genomic_DNA"/>
</dbReference>
<comment type="similarity">
    <text evidence="1">Belongs to the WXG100 family.</text>
</comment>
<proteinExistence type="inferred from homology"/>
<dbReference type="RefSeq" id="WP_203855347.1">
    <property type="nucleotide sequence ID" value="NZ_BAAAZQ010000003.1"/>
</dbReference>
<dbReference type="InterPro" id="IPR036689">
    <property type="entry name" value="ESAT-6-like_sf"/>
</dbReference>
<protein>
    <recommendedName>
        <fullName evidence="1">ESAT-6-like protein</fullName>
    </recommendedName>
</protein>
<evidence type="ECO:0000313" key="2">
    <source>
        <dbReference type="EMBL" id="GIG93673.1"/>
    </source>
</evidence>
<organism evidence="2 3">
    <name type="scientific">Plantactinospora mayteni</name>
    <dbReference type="NCBI Taxonomy" id="566021"/>
    <lineage>
        <taxon>Bacteria</taxon>
        <taxon>Bacillati</taxon>
        <taxon>Actinomycetota</taxon>
        <taxon>Actinomycetes</taxon>
        <taxon>Micromonosporales</taxon>
        <taxon>Micromonosporaceae</taxon>
        <taxon>Plantactinospora</taxon>
    </lineage>
</organism>
<name>A0ABQ4EG12_9ACTN</name>
<sequence length="105" mass="11824">MAQQFTHEEGNARQAAQLVDQARGAIEFQVKNIDQTVQQLRAKGWEGDSANKFYEVAQEMVAGARRLQNKMDEMRGGLEDVNRTYAEATDIMTDSVNNINVYNIA</sequence>
<gene>
    <name evidence="2" type="ORF">Pma05_02460</name>
</gene>
<dbReference type="Proteomes" id="UP000621500">
    <property type="component" value="Unassembled WGS sequence"/>
</dbReference>
<reference evidence="2 3" key="1">
    <citation type="submission" date="2021-01" db="EMBL/GenBank/DDBJ databases">
        <title>Whole genome shotgun sequence of Plantactinospora mayteni NBRC 109088.</title>
        <authorList>
            <person name="Komaki H."/>
            <person name="Tamura T."/>
        </authorList>
    </citation>
    <scope>NUCLEOTIDE SEQUENCE [LARGE SCALE GENOMIC DNA]</scope>
    <source>
        <strain evidence="2 3">NBRC 109088</strain>
    </source>
</reference>
<dbReference type="InterPro" id="IPR010310">
    <property type="entry name" value="T7SS_ESAT-6-like"/>
</dbReference>